<dbReference type="InterPro" id="IPR015943">
    <property type="entry name" value="WD40/YVTN_repeat-like_dom_sf"/>
</dbReference>
<dbReference type="InterPro" id="IPR001680">
    <property type="entry name" value="WD40_rpt"/>
</dbReference>
<dbReference type="PANTHER" id="PTHR19879">
    <property type="entry name" value="TRANSCRIPTION INITIATION FACTOR TFIID"/>
    <property type="match status" value="1"/>
</dbReference>
<organism evidence="2 3">
    <name type="scientific">Streptomyces actuosus</name>
    <dbReference type="NCBI Taxonomy" id="1885"/>
    <lineage>
        <taxon>Bacteria</taxon>
        <taxon>Bacillati</taxon>
        <taxon>Actinomycetota</taxon>
        <taxon>Actinomycetes</taxon>
        <taxon>Kitasatosporales</taxon>
        <taxon>Streptomycetaceae</taxon>
        <taxon>Streptomyces</taxon>
    </lineage>
</organism>
<protein>
    <recommendedName>
        <fullName evidence="4">Anaphase-promoting complex subunit 4 WD40 domain-containing protein</fullName>
    </recommendedName>
</protein>
<dbReference type="PROSITE" id="PS50082">
    <property type="entry name" value="WD_REPEATS_2"/>
    <property type="match status" value="1"/>
</dbReference>
<reference evidence="2 3" key="1">
    <citation type="submission" date="2021-02" db="EMBL/GenBank/DDBJ databases">
        <title>Whole genome sequencing of Streptomyces actuosus VRA1.</title>
        <authorList>
            <person name="Sen G."/>
            <person name="Sen A."/>
        </authorList>
    </citation>
    <scope>NUCLEOTIDE SEQUENCE [LARGE SCALE GENOMIC DNA]</scope>
    <source>
        <strain evidence="2 3">VRA1</strain>
    </source>
</reference>
<keyword evidence="1" id="KW-0853">WD repeat</keyword>
<evidence type="ECO:0000313" key="3">
    <source>
        <dbReference type="Proteomes" id="UP000788262"/>
    </source>
</evidence>
<gene>
    <name evidence="2" type="ORF">JS756_36155</name>
</gene>
<accession>A0ABS2W1U9</accession>
<sequence length="58" mass="6024">MRTVAFSPAGKLLAAAGDSKVIVLYDTSSGEQVANLPGHSSWILSLSLRSTGEYLLSG</sequence>
<keyword evidence="3" id="KW-1185">Reference proteome</keyword>
<evidence type="ECO:0000313" key="2">
    <source>
        <dbReference type="EMBL" id="MBN0049381.1"/>
    </source>
</evidence>
<dbReference type="Proteomes" id="UP000788262">
    <property type="component" value="Unassembled WGS sequence"/>
</dbReference>
<dbReference type="Gene3D" id="2.130.10.10">
    <property type="entry name" value="YVTN repeat-like/Quinoprotein amine dehydrogenase"/>
    <property type="match status" value="1"/>
</dbReference>
<proteinExistence type="predicted"/>
<dbReference type="InterPro" id="IPR036322">
    <property type="entry name" value="WD40_repeat_dom_sf"/>
</dbReference>
<evidence type="ECO:0008006" key="4">
    <source>
        <dbReference type="Google" id="ProtNLM"/>
    </source>
</evidence>
<evidence type="ECO:0000256" key="1">
    <source>
        <dbReference type="PROSITE-ProRule" id="PRU00221"/>
    </source>
</evidence>
<dbReference type="SUPFAM" id="SSF50978">
    <property type="entry name" value="WD40 repeat-like"/>
    <property type="match status" value="1"/>
</dbReference>
<dbReference type="EMBL" id="JAFFZS010000201">
    <property type="protein sequence ID" value="MBN0049381.1"/>
    <property type="molecule type" value="Genomic_DNA"/>
</dbReference>
<dbReference type="Pfam" id="PF00400">
    <property type="entry name" value="WD40"/>
    <property type="match status" value="2"/>
</dbReference>
<comment type="caution">
    <text evidence="2">The sequence shown here is derived from an EMBL/GenBank/DDBJ whole genome shotgun (WGS) entry which is preliminary data.</text>
</comment>
<name>A0ABS2W1U9_STRAS</name>
<dbReference type="PANTHER" id="PTHR19879:SF9">
    <property type="entry name" value="TRANSCRIPTION INITIATION FACTOR TFIID SUBUNIT 5"/>
    <property type="match status" value="1"/>
</dbReference>
<feature type="repeat" description="WD" evidence="1">
    <location>
        <begin position="1"/>
        <end position="35"/>
    </location>
</feature>